<sequence>MKKIISLFLLIPILLCGCELQNISQVLFIASIGVEKEEDTYIGYFYLPLSSDVGKTENKENQGIGQYAKVEGKTLAEVFENIQFSTELEVNLRHASSMVIHKDLMNDDFLNELIAFVKKDAGIDYNFYLFVTEDKMEDIFQFENPNKESVIYSVLVSTLDSPSIYMAANPIHFVKFAREFYSNRCISFPLLIAEELWNIEQQEAKTIHCKDAAFYYDDQVTIVRDERSCYMKSNHIFYDDLKEQSFSLRNYHWKVAFKEQPIIKITSKYTVLSPSDILEQDIKKHIEETVLSFIHDYENQDILNLTYYSAIYGQKYTYENIHVEIKLTRY</sequence>
<dbReference type="PANTHER" id="PTHR35789:SF1">
    <property type="entry name" value="SPORE GERMINATION PROTEIN B3"/>
    <property type="match status" value="1"/>
</dbReference>
<evidence type="ECO:0000313" key="2">
    <source>
        <dbReference type="EMBL" id="HIT49671.1"/>
    </source>
</evidence>
<gene>
    <name evidence="2" type="ORF">IAD46_01460</name>
</gene>
<reference evidence="2" key="1">
    <citation type="submission" date="2020-10" db="EMBL/GenBank/DDBJ databases">
        <authorList>
            <person name="Gilroy R."/>
        </authorList>
    </citation>
    <scope>NUCLEOTIDE SEQUENCE</scope>
    <source>
        <strain evidence="2">ChiW17-6978</strain>
    </source>
</reference>
<comment type="caution">
    <text evidence="2">The sequence shown here is derived from an EMBL/GenBank/DDBJ whole genome shotgun (WGS) entry which is preliminary data.</text>
</comment>
<dbReference type="InterPro" id="IPR008844">
    <property type="entry name" value="Spore_GerAC-like"/>
</dbReference>
<reference evidence="2" key="2">
    <citation type="journal article" date="2021" name="PeerJ">
        <title>Extensive microbial diversity within the chicken gut microbiome revealed by metagenomics and culture.</title>
        <authorList>
            <person name="Gilroy R."/>
            <person name="Ravi A."/>
            <person name="Getino M."/>
            <person name="Pursley I."/>
            <person name="Horton D.L."/>
            <person name="Alikhan N.F."/>
            <person name="Baker D."/>
            <person name="Gharbi K."/>
            <person name="Hall N."/>
            <person name="Watson M."/>
            <person name="Adriaenssens E.M."/>
            <person name="Foster-Nyarko E."/>
            <person name="Jarju S."/>
            <person name="Secka A."/>
            <person name="Antonio M."/>
            <person name="Oren A."/>
            <person name="Chaudhuri R.R."/>
            <person name="La Ragione R."/>
            <person name="Hildebrand F."/>
            <person name="Pallen M.J."/>
        </authorList>
    </citation>
    <scope>NUCLEOTIDE SEQUENCE</scope>
    <source>
        <strain evidence="2">ChiW17-6978</strain>
    </source>
</reference>
<feature type="domain" description="Spore germination protein N-terminal" evidence="1">
    <location>
        <begin position="22"/>
        <end position="191"/>
    </location>
</feature>
<dbReference type="PROSITE" id="PS51257">
    <property type="entry name" value="PROKAR_LIPOPROTEIN"/>
    <property type="match status" value="1"/>
</dbReference>
<dbReference type="EMBL" id="DVLF01000046">
    <property type="protein sequence ID" value="HIT49671.1"/>
    <property type="molecule type" value="Genomic_DNA"/>
</dbReference>
<dbReference type="Pfam" id="PF25198">
    <property type="entry name" value="Spore_GerAC_N"/>
    <property type="match status" value="1"/>
</dbReference>
<dbReference type="GO" id="GO:0009847">
    <property type="term" value="P:spore germination"/>
    <property type="evidence" value="ECO:0007669"/>
    <property type="project" value="InterPro"/>
</dbReference>
<dbReference type="InterPro" id="IPR057336">
    <property type="entry name" value="GerAC_N"/>
</dbReference>
<proteinExistence type="predicted"/>
<evidence type="ECO:0000259" key="1">
    <source>
        <dbReference type="Pfam" id="PF25198"/>
    </source>
</evidence>
<protein>
    <recommendedName>
        <fullName evidence="1">Spore germination protein N-terminal domain-containing protein</fullName>
    </recommendedName>
</protein>
<accession>A0A9D1GRK3</accession>
<dbReference type="Proteomes" id="UP000886758">
    <property type="component" value="Unassembled WGS sequence"/>
</dbReference>
<name>A0A9D1GRK3_9MOLU</name>
<dbReference type="PANTHER" id="PTHR35789">
    <property type="entry name" value="SPORE GERMINATION PROTEIN B3"/>
    <property type="match status" value="1"/>
</dbReference>
<evidence type="ECO:0000313" key="3">
    <source>
        <dbReference type="Proteomes" id="UP000886758"/>
    </source>
</evidence>
<dbReference type="GO" id="GO:0016020">
    <property type="term" value="C:membrane"/>
    <property type="evidence" value="ECO:0007669"/>
    <property type="project" value="InterPro"/>
</dbReference>
<organism evidence="2 3">
    <name type="scientific">Candidatus Pelethenecus faecipullorum</name>
    <dbReference type="NCBI Taxonomy" id="2840900"/>
    <lineage>
        <taxon>Bacteria</taxon>
        <taxon>Bacillati</taxon>
        <taxon>Mycoplasmatota</taxon>
        <taxon>Mollicutes</taxon>
        <taxon>Candidatus Pelethenecus</taxon>
    </lineage>
</organism>
<dbReference type="AlphaFoldDB" id="A0A9D1GRK3"/>